<dbReference type="Proteomes" id="UP001519342">
    <property type="component" value="Unassembled WGS sequence"/>
</dbReference>
<proteinExistence type="predicted"/>
<feature type="coiled-coil region" evidence="1">
    <location>
        <begin position="411"/>
        <end position="470"/>
    </location>
</feature>
<evidence type="ECO:0000313" key="3">
    <source>
        <dbReference type="Proteomes" id="UP001519342"/>
    </source>
</evidence>
<accession>A0ABS4GC33</accession>
<keyword evidence="1" id="KW-0175">Coiled coil</keyword>
<organism evidence="2 3">
    <name type="scientific">Sedimentibacter acidaminivorans</name>
    <dbReference type="NCBI Taxonomy" id="913099"/>
    <lineage>
        <taxon>Bacteria</taxon>
        <taxon>Bacillati</taxon>
        <taxon>Bacillota</taxon>
        <taxon>Tissierellia</taxon>
        <taxon>Sedimentibacter</taxon>
    </lineage>
</organism>
<evidence type="ECO:0000256" key="1">
    <source>
        <dbReference type="SAM" id="Coils"/>
    </source>
</evidence>
<dbReference type="EMBL" id="JAGGKS010000002">
    <property type="protein sequence ID" value="MBP1925256.1"/>
    <property type="molecule type" value="Genomic_DNA"/>
</dbReference>
<gene>
    <name evidence="2" type="ORF">J2Z76_001113</name>
</gene>
<comment type="caution">
    <text evidence="2">The sequence shown here is derived from an EMBL/GenBank/DDBJ whole genome shotgun (WGS) entry which is preliminary data.</text>
</comment>
<keyword evidence="3" id="KW-1185">Reference proteome</keyword>
<protein>
    <submittedName>
        <fullName evidence="2">Uncharacterized protein</fullName>
    </submittedName>
</protein>
<sequence length="634" mass="74546">MIVNDKTEEWIKMSDKNEIKNDRSIERQPLKLLKNRSYPSYQLYATVSNSKIDPNKALIIAVLETMSWLRKRFRDLEIPSEIRFPEPDDYETVNLDDFKSFRINEGYVVDVIYIKEKGIWSFHLIEPDLGPDPGNENQKRKPIPGRVFETNIAFKIYNGKLECGFKTICSEPMGIINSCEVFRLAVVKSIVMNKMLGLEQIIPINQEPYVINSVDKVNQIIDYIKSNKRQLPFLLIAEHCKDVELKTLIIDFDNPKLNLDNIISHNITNPFENNKGQTNTEDLFQDKIRGLIKHRMGYAQFGFISSKHIDYFNKSLELLKLSKGDVRIIYPLQDKIDSKLFYYKYIVSNEVKFFKDLENEMQDYPKFKNINYGNVKFFNDARIEELQQIIQMSNSKEDIINAYDKKIKIIEHKYESKVNMLNQEINEKEDKIERIKENIKSLESKNNDLLLKIEENEKNYNEKYNKLLLKLERKDKLLERPKKTEDIPEWVDNQFQDRLILHEKAKDLIINTPNDLVDIELLCDAIEFLAHEYIDEKVGNISLEERNMICSETYNRSFEVGPSGDISIKNYSKEYKIKYGLGFKGKPVEVPLDLHLKVGNDSKNLLRIYFFFDKIKQLIVIGSLPRHLKTVTEK</sequence>
<dbReference type="RefSeq" id="WP_209510980.1">
    <property type="nucleotide sequence ID" value="NZ_JAGGKS010000002.1"/>
</dbReference>
<reference evidence="2 3" key="1">
    <citation type="submission" date="2021-03" db="EMBL/GenBank/DDBJ databases">
        <title>Genomic Encyclopedia of Type Strains, Phase IV (KMG-IV): sequencing the most valuable type-strain genomes for metagenomic binning, comparative biology and taxonomic classification.</title>
        <authorList>
            <person name="Goeker M."/>
        </authorList>
    </citation>
    <scope>NUCLEOTIDE SEQUENCE [LARGE SCALE GENOMIC DNA]</scope>
    <source>
        <strain evidence="2 3">DSM 24004</strain>
    </source>
</reference>
<evidence type="ECO:0000313" key="2">
    <source>
        <dbReference type="EMBL" id="MBP1925256.1"/>
    </source>
</evidence>
<name>A0ABS4GC33_9FIRM</name>